<dbReference type="PANTHER" id="PTHR47396:SF1">
    <property type="entry name" value="ATP-DEPENDENT HELICASE IRC3-RELATED"/>
    <property type="match status" value="1"/>
</dbReference>
<dbReference type="SMART" id="SM00487">
    <property type="entry name" value="DEXDc"/>
    <property type="match status" value="1"/>
</dbReference>
<dbReference type="InterPro" id="IPR027417">
    <property type="entry name" value="P-loop_NTPase"/>
</dbReference>
<evidence type="ECO:0000256" key="2">
    <source>
        <dbReference type="SAM" id="Phobius"/>
    </source>
</evidence>
<dbReference type="AlphaFoldDB" id="A0A1H2AAW8"/>
<dbReference type="RefSeq" id="WP_091530543.1">
    <property type="nucleotide sequence ID" value="NZ_LT629772.1"/>
</dbReference>
<dbReference type="GO" id="GO:0003677">
    <property type="term" value="F:DNA binding"/>
    <property type="evidence" value="ECO:0007669"/>
    <property type="project" value="InterPro"/>
</dbReference>
<dbReference type="PROSITE" id="PS51192">
    <property type="entry name" value="HELICASE_ATP_BIND_1"/>
    <property type="match status" value="1"/>
</dbReference>
<evidence type="ECO:0000259" key="3">
    <source>
        <dbReference type="PROSITE" id="PS51192"/>
    </source>
</evidence>
<evidence type="ECO:0000313" key="5">
    <source>
        <dbReference type="Proteomes" id="UP000199103"/>
    </source>
</evidence>
<dbReference type="GO" id="GO:0005524">
    <property type="term" value="F:ATP binding"/>
    <property type="evidence" value="ECO:0007669"/>
    <property type="project" value="InterPro"/>
</dbReference>
<keyword evidence="4" id="KW-0067">ATP-binding</keyword>
<dbReference type="Proteomes" id="UP000199103">
    <property type="component" value="Chromosome I"/>
</dbReference>
<evidence type="ECO:0000256" key="1">
    <source>
        <dbReference type="SAM" id="MobiDB-lite"/>
    </source>
</evidence>
<name>A0A1H2AAW8_9ACTN</name>
<keyword evidence="2" id="KW-1133">Transmembrane helix</keyword>
<keyword evidence="2" id="KW-0812">Transmembrane</keyword>
<keyword evidence="4" id="KW-0547">Nucleotide-binding</keyword>
<dbReference type="Gene3D" id="3.40.50.300">
    <property type="entry name" value="P-loop containing nucleotide triphosphate hydrolases"/>
    <property type="match status" value="2"/>
</dbReference>
<dbReference type="InterPro" id="IPR050742">
    <property type="entry name" value="Helicase_Restrict-Modif_Enz"/>
</dbReference>
<dbReference type="SUPFAM" id="SSF52540">
    <property type="entry name" value="P-loop containing nucleoside triphosphate hydrolases"/>
    <property type="match status" value="2"/>
</dbReference>
<feature type="domain" description="Helicase ATP-binding" evidence="3">
    <location>
        <begin position="35"/>
        <end position="216"/>
    </location>
</feature>
<dbReference type="Pfam" id="PF04851">
    <property type="entry name" value="ResIII"/>
    <property type="match status" value="1"/>
</dbReference>
<accession>A0A1H2AAW8</accession>
<reference evidence="4 5" key="1">
    <citation type="submission" date="2016-10" db="EMBL/GenBank/DDBJ databases">
        <authorList>
            <person name="de Groot N.N."/>
        </authorList>
    </citation>
    <scope>NUCLEOTIDE SEQUENCE [LARGE SCALE GENOMIC DNA]</scope>
    <source>
        <strain evidence="4 5">DSM 21800</strain>
    </source>
</reference>
<evidence type="ECO:0000313" key="4">
    <source>
        <dbReference type="EMBL" id="SDT43009.1"/>
    </source>
</evidence>
<keyword evidence="4" id="KW-0347">Helicase</keyword>
<dbReference type="InterPro" id="IPR014001">
    <property type="entry name" value="Helicase_ATP-bd"/>
</dbReference>
<dbReference type="GO" id="GO:0005829">
    <property type="term" value="C:cytosol"/>
    <property type="evidence" value="ECO:0007669"/>
    <property type="project" value="TreeGrafter"/>
</dbReference>
<dbReference type="CDD" id="cd18785">
    <property type="entry name" value="SF2_C"/>
    <property type="match status" value="1"/>
</dbReference>
<dbReference type="STRING" id="630515.SAMN04489812_5796"/>
<dbReference type="GO" id="GO:0004386">
    <property type="term" value="F:helicase activity"/>
    <property type="evidence" value="ECO:0007669"/>
    <property type="project" value="UniProtKB-KW"/>
</dbReference>
<keyword evidence="5" id="KW-1185">Reference proteome</keyword>
<gene>
    <name evidence="4" type="ORF">SAMN04489812_5796</name>
</gene>
<protein>
    <submittedName>
        <fullName evidence="4">Helicase conserved C-terminal domain-containing protein</fullName>
    </submittedName>
</protein>
<organism evidence="4 5">
    <name type="scientific">Microlunatus soli</name>
    <dbReference type="NCBI Taxonomy" id="630515"/>
    <lineage>
        <taxon>Bacteria</taxon>
        <taxon>Bacillati</taxon>
        <taxon>Actinomycetota</taxon>
        <taxon>Actinomycetes</taxon>
        <taxon>Propionibacteriales</taxon>
        <taxon>Propionibacteriaceae</taxon>
        <taxon>Microlunatus</taxon>
    </lineage>
</organism>
<dbReference type="PANTHER" id="PTHR47396">
    <property type="entry name" value="TYPE I RESTRICTION ENZYME ECOKI R PROTEIN"/>
    <property type="match status" value="1"/>
</dbReference>
<feature type="compositionally biased region" description="Acidic residues" evidence="1">
    <location>
        <begin position="120"/>
        <end position="138"/>
    </location>
</feature>
<feature type="transmembrane region" description="Helical" evidence="2">
    <location>
        <begin position="736"/>
        <end position="755"/>
    </location>
</feature>
<dbReference type="InterPro" id="IPR006935">
    <property type="entry name" value="Helicase/UvrB_N"/>
</dbReference>
<keyword evidence="2" id="KW-0472">Membrane</keyword>
<dbReference type="EMBL" id="LT629772">
    <property type="protein sequence ID" value="SDT43009.1"/>
    <property type="molecule type" value="Genomic_DNA"/>
</dbReference>
<sequence>MPGPQTTETTASWSDVSFPLPLRSHQTRALAAIESSWSAGSQRSWVVLPPGAGKTLVGLEAARRRAQPVVIFSPNTAIQGQWIAEWQRFEPPDLTIGDDRALATPLSSLTYQSLATFDPEFDPDDDVGDASDDGDDPDSLLARLNTGGAALVEAMRATGPLTIILDECHHLLEVWGRLIAELLEELPQATVIALTATPPDSLTPTESELVDALFGPPLYATSIPALVRDGYLAPFAEFAWLVRPSAQESEWLIGEAERFAVLQTDLTETGIASTDFLEWIDRRFVSRTIDTGDDPVDHPGADRLDVDRLELDWYRLEQDEPELAAAALRFCTAGLLAVPPGATLREEHRRPPSADDWVALIKDYVETCLRPSSDERDQELLERIGAALPGIGYQLTRRGIRRGRSPVDRVIARSAAKTDASVEILAAESAELGDRLRAVALCDHERATATVPAGLRGVLRAEAGSARLLLDTLINDDRTGGLSPLMITGRTVAGATDTIAALSSFAHDQDPGLRLETVPVDDHDFVELRGWTSRQWVPIATRFFETGRSRVLIGTRALLGEGWDAQRVNVLVDLTTATTPTAVVQTRGRALRLDPHWPDKVAHTWSVVCVSDDHPGGAGDWDRFVRKHRGYLAVTDSGEIAVGVGHVDPGFSPYAAPPTGTFAANNAAMLVRAQNRCRIRDLWQIGSPYHDQLVHAVRLTSDRRTIARPELPSAALVAPELVPGDPAPRRDRGNTIMIIGGSAAVLITMIVLLLFGQDWAPALVIPMLAGGGWWLRQRRAADLAAGRRLAAWAEPPDLIDLGRAVADGLHAAGLSDRGAEAVSAAVDSGGGYRITLADVSTRTSEIFAEAMAELVAPIGSPRYLLPRYQPVPIADDAQQLRRAGARWSSGQPLDRQRVTYHAVPAVFGVNADRAGHLRTGWNRWVSAGEPIRAATAEGTGILVSTRGSSPIDVAAALRQVWE</sequence>
<dbReference type="GO" id="GO:0016787">
    <property type="term" value="F:hydrolase activity"/>
    <property type="evidence" value="ECO:0007669"/>
    <property type="project" value="InterPro"/>
</dbReference>
<feature type="region of interest" description="Disordered" evidence="1">
    <location>
        <begin position="120"/>
        <end position="139"/>
    </location>
</feature>
<dbReference type="OrthoDB" id="9758243at2"/>
<proteinExistence type="predicted"/>
<keyword evidence="4" id="KW-0378">Hydrolase</keyword>